<protein>
    <submittedName>
        <fullName evidence="3">Uncharacterized protein</fullName>
    </submittedName>
</protein>
<dbReference type="GeneID" id="18832565"/>
<evidence type="ECO:0000313" key="4">
    <source>
        <dbReference type="Proteomes" id="UP000008493"/>
    </source>
</evidence>
<dbReference type="OrthoDB" id="3147752at2759"/>
<dbReference type="InParanoid" id="K5XMY0"/>
<name>K5XMY0_AGABU</name>
<feature type="compositionally biased region" description="Polar residues" evidence="2">
    <location>
        <begin position="76"/>
        <end position="86"/>
    </location>
</feature>
<gene>
    <name evidence="3" type="ORF">AGABI1DRAFT_94441</name>
</gene>
<feature type="region of interest" description="Disordered" evidence="2">
    <location>
        <begin position="1"/>
        <end position="190"/>
    </location>
</feature>
<evidence type="ECO:0000256" key="2">
    <source>
        <dbReference type="SAM" id="MobiDB-lite"/>
    </source>
</evidence>
<accession>K5XMY0</accession>
<dbReference type="OMA" id="CCATRIM"/>
<feature type="compositionally biased region" description="Polar residues" evidence="2">
    <location>
        <begin position="120"/>
        <end position="140"/>
    </location>
</feature>
<dbReference type="KEGG" id="abp:AGABI1DRAFT94441"/>
<evidence type="ECO:0000313" key="3">
    <source>
        <dbReference type="EMBL" id="EKM75975.1"/>
    </source>
</evidence>
<sequence length="620" mass="67549">MSFLNLLGSGRKPPASARPAATTGKADTAPIHAHITNPSRKPSIDSLASTFRGRRQPSRALTDVASSHTEPPRAPTRSSTNVPEPRSSTDWRPRGGAVYESAHTSASSSLSSLADTIDSVHSSSSRENLPAESHSTSKTSDPLKKAPSPLEQEWSEVEDDSSDEDDFVKSSGEGSVVGTEDKGNNNPGSASLHEAAVLVEDEQKQAHRLNEELSVATQKLENLSKERDALQQRLQRLEFENSQQVSHLKATLEATDAVSGAAAQAHATAMEERQQEIKKLQRSLAVLELMVQMRDEEIKALSQENGTLHKDVANRDDVIRKHEESLRDSKKETDAAAVALWSYKARTALFADSLCTIERPSSSSSSPDTATTDLIDEESTSLLGPYLLSLVRSQSTIPLDTYDSYPLQAAIQATLVCCATRIMTAWYPGHWDLSDFLAATYTRIREAEGIPTSDTWKTTTRARLRPTTSTVLRVVDFLEECLNTLFKYAGWPTTGPSSSSSSSSSLSTTQTVDSLLKETREKLSALAKHCLRLNVLLDNVNPQLEPTLVEPGSIFDHHVMEREDVDIRSGRDDDREEVVATSEIGLRKVAEGSSGSGSSSSGRRRSVVKPKVILRSAFDA</sequence>
<organism evidence="3 4">
    <name type="scientific">Agaricus bisporus var. burnettii (strain JB137-S8 / ATCC MYA-4627 / FGSC 10392)</name>
    <name type="common">White button mushroom</name>
    <dbReference type="NCBI Taxonomy" id="597362"/>
    <lineage>
        <taxon>Eukaryota</taxon>
        <taxon>Fungi</taxon>
        <taxon>Dikarya</taxon>
        <taxon>Basidiomycota</taxon>
        <taxon>Agaricomycotina</taxon>
        <taxon>Agaricomycetes</taxon>
        <taxon>Agaricomycetidae</taxon>
        <taxon>Agaricales</taxon>
        <taxon>Agaricineae</taxon>
        <taxon>Agaricaceae</taxon>
        <taxon>Agaricus</taxon>
    </lineage>
</organism>
<feature type="region of interest" description="Disordered" evidence="2">
    <location>
        <begin position="567"/>
        <end position="608"/>
    </location>
</feature>
<keyword evidence="1" id="KW-0175">Coiled coil</keyword>
<evidence type="ECO:0000256" key="1">
    <source>
        <dbReference type="SAM" id="Coils"/>
    </source>
</evidence>
<dbReference type="HOGENOM" id="CLU_440720_0_0_1"/>
<dbReference type="RefSeq" id="XP_007333354.1">
    <property type="nucleotide sequence ID" value="XM_007333292.1"/>
</dbReference>
<reference evidence="4" key="1">
    <citation type="journal article" date="2012" name="Proc. Natl. Acad. Sci. U.S.A.">
        <title>Genome sequence of the button mushroom Agaricus bisporus reveals mechanisms governing adaptation to a humic-rich ecological niche.</title>
        <authorList>
            <person name="Morin E."/>
            <person name="Kohler A."/>
            <person name="Baker A.R."/>
            <person name="Foulongne-Oriol M."/>
            <person name="Lombard V."/>
            <person name="Nagy L.G."/>
            <person name="Ohm R.A."/>
            <person name="Patyshakuliyeva A."/>
            <person name="Brun A."/>
            <person name="Aerts A.L."/>
            <person name="Bailey A.M."/>
            <person name="Billette C."/>
            <person name="Coutinho P.M."/>
            <person name="Deakin G."/>
            <person name="Doddapaneni H."/>
            <person name="Floudas D."/>
            <person name="Grimwood J."/>
            <person name="Hilden K."/>
            <person name="Kuees U."/>
            <person name="LaButti K.M."/>
            <person name="Lapidus A."/>
            <person name="Lindquist E.A."/>
            <person name="Lucas S.M."/>
            <person name="Murat C."/>
            <person name="Riley R.W."/>
            <person name="Salamov A.A."/>
            <person name="Schmutz J."/>
            <person name="Subramanian V."/>
            <person name="Woesten H.A.B."/>
            <person name="Xu J."/>
            <person name="Eastwood D.C."/>
            <person name="Foster G.D."/>
            <person name="Sonnenberg A.S."/>
            <person name="Cullen D."/>
            <person name="de Vries R.P."/>
            <person name="Lundell T."/>
            <person name="Hibbett D.S."/>
            <person name="Henrissat B."/>
            <person name="Burton K.S."/>
            <person name="Kerrigan R.W."/>
            <person name="Challen M.P."/>
            <person name="Grigoriev I.V."/>
            <person name="Martin F."/>
        </authorList>
    </citation>
    <scope>NUCLEOTIDE SEQUENCE [LARGE SCALE GENOMIC DNA]</scope>
    <source>
        <strain evidence="4">JB137-S8 / ATCC MYA-4627 / FGSC 10392</strain>
    </source>
</reference>
<keyword evidence="4" id="KW-1185">Reference proteome</keyword>
<feature type="compositionally biased region" description="Acidic residues" evidence="2">
    <location>
        <begin position="153"/>
        <end position="166"/>
    </location>
</feature>
<dbReference type="eggNOG" id="ENOG502RBP6">
    <property type="taxonomic scope" value="Eukaryota"/>
</dbReference>
<dbReference type="EMBL" id="JH971406">
    <property type="protein sequence ID" value="EKM75975.1"/>
    <property type="molecule type" value="Genomic_DNA"/>
</dbReference>
<feature type="compositionally biased region" description="Low complexity" evidence="2">
    <location>
        <begin position="592"/>
        <end position="601"/>
    </location>
</feature>
<feature type="coiled-coil region" evidence="1">
    <location>
        <begin position="192"/>
        <end position="290"/>
    </location>
</feature>
<dbReference type="AlphaFoldDB" id="K5XMY0"/>
<dbReference type="Proteomes" id="UP000008493">
    <property type="component" value="Unassembled WGS sequence"/>
</dbReference>
<feature type="compositionally biased region" description="Low complexity" evidence="2">
    <location>
        <begin position="101"/>
        <end position="119"/>
    </location>
</feature>
<proteinExistence type="predicted"/>